<dbReference type="EMBL" id="JAPHEG010000002">
    <property type="protein sequence ID" value="MDF2953259.1"/>
    <property type="molecule type" value="Genomic_DNA"/>
</dbReference>
<proteinExistence type="predicted"/>
<gene>
    <name evidence="1" type="ORF">OD816_000504</name>
</gene>
<evidence type="ECO:0000313" key="1">
    <source>
        <dbReference type="EMBL" id="MDF2953259.1"/>
    </source>
</evidence>
<comment type="caution">
    <text evidence="1">The sequence shown here is derived from an EMBL/GenBank/DDBJ whole genome shotgun (WGS) entry which is preliminary data.</text>
</comment>
<dbReference type="Proteomes" id="UP001144110">
    <property type="component" value="Unassembled WGS sequence"/>
</dbReference>
<name>A0AAE3TDS7_9BACT</name>
<dbReference type="AlphaFoldDB" id="A0AAE3TDS7"/>
<sequence length="103" mass="12649">MIDKEVFLKFILKKIEKLPVGHYLDIRTYKRNRSVLLIKEGEDFFRIIENGFYQNEFKSSFKELKKVFKKLLKTEFPRSHKIRVYNMGEYKETEAKRIKRKKL</sequence>
<evidence type="ECO:0000313" key="2">
    <source>
        <dbReference type="Proteomes" id="UP001144110"/>
    </source>
</evidence>
<accession>A0AAE3TDS7</accession>
<protein>
    <submittedName>
        <fullName evidence="1">Uncharacterized protein</fullName>
    </submittedName>
</protein>
<reference evidence="1" key="1">
    <citation type="submission" date="2022-11" db="EMBL/GenBank/DDBJ databases">
        <title>Candidatus Alkanophaga archaea from heated hydrothermal vent sediment oxidize petroleum alkanes.</title>
        <authorList>
            <person name="Zehnle H."/>
            <person name="Laso-Perez R."/>
            <person name="Lipp J."/>
            <person name="Teske A."/>
            <person name="Wegener G."/>
        </authorList>
    </citation>
    <scope>NUCLEOTIDE SEQUENCE</scope>
    <source>
        <strain evidence="1">MCA70</strain>
    </source>
</reference>
<organism evidence="1 2">
    <name type="scientific">Candidatus Thermodesulfobacterium syntrophicum</name>
    <dbReference type="NCBI Taxonomy" id="3060442"/>
    <lineage>
        <taxon>Bacteria</taxon>
        <taxon>Pseudomonadati</taxon>
        <taxon>Thermodesulfobacteriota</taxon>
        <taxon>Thermodesulfobacteria</taxon>
        <taxon>Thermodesulfobacteriales</taxon>
        <taxon>Thermodesulfobacteriaceae</taxon>
        <taxon>Thermodesulfobacterium</taxon>
    </lineage>
</organism>